<dbReference type="OrthoDB" id="6105938at2759"/>
<reference evidence="1 2" key="1">
    <citation type="submission" date="2020-01" db="EMBL/GenBank/DDBJ databases">
        <authorList>
            <consortium name="DOE Joint Genome Institute"/>
            <person name="Haridas S."/>
            <person name="Albert R."/>
            <person name="Binder M."/>
            <person name="Bloem J."/>
            <person name="Labutti K."/>
            <person name="Salamov A."/>
            <person name="Andreopoulos B."/>
            <person name="Baker S.E."/>
            <person name="Barry K."/>
            <person name="Bills G."/>
            <person name="Bluhm B.H."/>
            <person name="Cannon C."/>
            <person name="Castanera R."/>
            <person name="Culley D.E."/>
            <person name="Daum C."/>
            <person name="Ezra D."/>
            <person name="Gonzalez J.B."/>
            <person name="Henrissat B."/>
            <person name="Kuo A."/>
            <person name="Liang C."/>
            <person name="Lipzen A."/>
            <person name="Lutzoni F."/>
            <person name="Magnuson J."/>
            <person name="Mondo S."/>
            <person name="Nolan M."/>
            <person name="Ohm R."/>
            <person name="Pangilinan J."/>
            <person name="Park H.-J.H."/>
            <person name="Ramirez L."/>
            <person name="Alfaro M."/>
            <person name="Sun H."/>
            <person name="Tritt A."/>
            <person name="Yoshinaga Y."/>
            <person name="Zwiers L.-H.L."/>
            <person name="Turgeon B.G."/>
            <person name="Goodwin S.B."/>
            <person name="Spatafora J.W."/>
            <person name="Crous P.W."/>
            <person name="Grigoriev I.V."/>
        </authorList>
    </citation>
    <scope>NUCLEOTIDE SEQUENCE [LARGE SCALE GENOMIC DNA]</scope>
    <source>
        <strain evidence="1 2">CBS 611.86</strain>
    </source>
</reference>
<proteinExistence type="predicted"/>
<dbReference type="PANTHER" id="PTHR38846">
    <property type="entry name" value="C3H1-TYPE DOMAIN-CONTAINING PROTEIN"/>
    <property type="match status" value="1"/>
</dbReference>
<protein>
    <submittedName>
        <fullName evidence="1">Uncharacterized protein</fullName>
    </submittedName>
</protein>
<name>A0A7C8M5G8_9PLEO</name>
<gene>
    <name evidence="1" type="ORF">BDV95DRAFT_611747</name>
</gene>
<dbReference type="Proteomes" id="UP000481861">
    <property type="component" value="Unassembled WGS sequence"/>
</dbReference>
<dbReference type="PANTHER" id="PTHR38846:SF1">
    <property type="entry name" value="C3H1-TYPE DOMAIN-CONTAINING PROTEIN"/>
    <property type="match status" value="1"/>
</dbReference>
<dbReference type="AlphaFoldDB" id="A0A7C8M5G8"/>
<comment type="caution">
    <text evidence="1">The sequence shown here is derived from an EMBL/GenBank/DDBJ whole genome shotgun (WGS) entry which is preliminary data.</text>
</comment>
<dbReference type="EMBL" id="JAADJZ010000028">
    <property type="protein sequence ID" value="KAF2866283.1"/>
    <property type="molecule type" value="Genomic_DNA"/>
</dbReference>
<organism evidence="1 2">
    <name type="scientific">Massariosphaeria phaeospora</name>
    <dbReference type="NCBI Taxonomy" id="100035"/>
    <lineage>
        <taxon>Eukaryota</taxon>
        <taxon>Fungi</taxon>
        <taxon>Dikarya</taxon>
        <taxon>Ascomycota</taxon>
        <taxon>Pezizomycotina</taxon>
        <taxon>Dothideomycetes</taxon>
        <taxon>Pleosporomycetidae</taxon>
        <taxon>Pleosporales</taxon>
        <taxon>Pleosporales incertae sedis</taxon>
        <taxon>Massariosphaeria</taxon>
    </lineage>
</organism>
<evidence type="ECO:0000313" key="2">
    <source>
        <dbReference type="Proteomes" id="UP000481861"/>
    </source>
</evidence>
<evidence type="ECO:0000313" key="1">
    <source>
        <dbReference type="EMBL" id="KAF2866283.1"/>
    </source>
</evidence>
<keyword evidence="2" id="KW-1185">Reference proteome</keyword>
<accession>A0A7C8M5G8</accession>
<sequence length="131" mass="14829">MASLAAAFAQLAITEGLSRKSRAYHDRRSAFYVQAFESEFGTSATDLEAWQAFCREVGATPGLSITKCKKALKGIHVNLINLLGHRYNPTVVPLIRFESFAHFRAYTRKHIFPKKKAKEDSFLKVLLRQIL</sequence>